<dbReference type="InterPro" id="IPR053079">
    <property type="entry name" value="SPS2_domain"/>
</dbReference>
<dbReference type="Gene3D" id="3.80.20.20">
    <property type="entry name" value="Receptor L-domain"/>
    <property type="match status" value="1"/>
</dbReference>
<dbReference type="Proteomes" id="UP000053766">
    <property type="component" value="Unassembled WGS sequence"/>
</dbReference>
<keyword evidence="2" id="KW-0675">Receptor</keyword>
<evidence type="ECO:0000259" key="1">
    <source>
        <dbReference type="Pfam" id="PF01030"/>
    </source>
</evidence>
<dbReference type="AlphaFoldDB" id="A0A0D8XH71"/>
<reference evidence="2 3" key="1">
    <citation type="submission" date="2013-11" db="EMBL/GenBank/DDBJ databases">
        <title>Draft genome of the bovine lungworm Dictyocaulus viviparus.</title>
        <authorList>
            <person name="Mitreva M."/>
        </authorList>
    </citation>
    <scope>NUCLEOTIDE SEQUENCE [LARGE SCALE GENOMIC DNA]</scope>
    <source>
        <strain evidence="2 3">HannoverDv2000</strain>
    </source>
</reference>
<keyword evidence="3" id="KW-1185">Reference proteome</keyword>
<dbReference type="OrthoDB" id="5874299at2759"/>
<protein>
    <submittedName>
        <fullName evidence="2">Receptor L domain protein</fullName>
    </submittedName>
</protein>
<dbReference type="PANTHER" id="PTHR21662">
    <property type="entry name" value="RECEPTOR PROTEIN-TYROSINE KINASE"/>
    <property type="match status" value="1"/>
</dbReference>
<name>A0A0D8XH71_DICVI</name>
<reference evidence="3" key="2">
    <citation type="journal article" date="2016" name="Sci. Rep.">
        <title>Dictyocaulus viviparus genome, variome and transcriptome elucidate lungworm biology and support future intervention.</title>
        <authorList>
            <person name="McNulty S.N."/>
            <person name="Strube C."/>
            <person name="Rosa B.A."/>
            <person name="Martin J.C."/>
            <person name="Tyagi R."/>
            <person name="Choi Y.J."/>
            <person name="Wang Q."/>
            <person name="Hallsworth Pepin K."/>
            <person name="Zhang X."/>
            <person name="Ozersky P."/>
            <person name="Wilson R.K."/>
            <person name="Sternberg P.W."/>
            <person name="Gasser R.B."/>
            <person name="Mitreva M."/>
        </authorList>
    </citation>
    <scope>NUCLEOTIDE SEQUENCE [LARGE SCALE GENOMIC DNA]</scope>
    <source>
        <strain evidence="3">HannoverDv2000</strain>
    </source>
</reference>
<organism evidence="2 3">
    <name type="scientific">Dictyocaulus viviparus</name>
    <name type="common">Bovine lungworm</name>
    <dbReference type="NCBI Taxonomy" id="29172"/>
    <lineage>
        <taxon>Eukaryota</taxon>
        <taxon>Metazoa</taxon>
        <taxon>Ecdysozoa</taxon>
        <taxon>Nematoda</taxon>
        <taxon>Chromadorea</taxon>
        <taxon>Rhabditida</taxon>
        <taxon>Rhabditina</taxon>
        <taxon>Rhabditomorpha</taxon>
        <taxon>Strongyloidea</taxon>
        <taxon>Metastrongylidae</taxon>
        <taxon>Dictyocaulus</taxon>
    </lineage>
</organism>
<proteinExistence type="predicted"/>
<gene>
    <name evidence="2" type="ORF">DICVIV_10920</name>
</gene>
<dbReference type="Pfam" id="PF01030">
    <property type="entry name" value="Recep_L_domain"/>
    <property type="match status" value="1"/>
</dbReference>
<evidence type="ECO:0000313" key="2">
    <source>
        <dbReference type="EMBL" id="KJH43077.1"/>
    </source>
</evidence>
<dbReference type="InterPro" id="IPR036941">
    <property type="entry name" value="Rcpt_L-dom_sf"/>
</dbReference>
<dbReference type="EMBL" id="KN716595">
    <property type="protein sequence ID" value="KJH43077.1"/>
    <property type="molecule type" value="Genomic_DNA"/>
</dbReference>
<sequence>MNSLQFSSELKFCDVLEGNITITGATSRNATKLEYLSAIRTLNGCLTIQDTNLKDLSFMRALKEVHCEADQPPILIENNDLLTDIGLGLYNIRSSYGRPVVIRNNKYLCLKIIETLGLFLNTVPNSSLQVPAIEIHDGDQCNNDMERNTIKEACMSNVKIKKSIQM</sequence>
<dbReference type="SUPFAM" id="SSF52058">
    <property type="entry name" value="L domain-like"/>
    <property type="match status" value="1"/>
</dbReference>
<dbReference type="InterPro" id="IPR000494">
    <property type="entry name" value="Rcpt_L-dom"/>
</dbReference>
<evidence type="ECO:0000313" key="3">
    <source>
        <dbReference type="Proteomes" id="UP000053766"/>
    </source>
</evidence>
<accession>A0A0D8XH71</accession>
<feature type="domain" description="Receptor L-domain" evidence="1">
    <location>
        <begin position="13"/>
        <end position="112"/>
    </location>
</feature>
<dbReference type="PANTHER" id="PTHR21662:SF59">
    <property type="entry name" value="RECEPTOR PROTEIN-TYROSINE KINASE"/>
    <property type="match status" value="1"/>
</dbReference>